<dbReference type="Proteomes" id="UP000236178">
    <property type="component" value="Unassembled WGS sequence"/>
</dbReference>
<dbReference type="RefSeq" id="WP_103552601.1">
    <property type="nucleotide sequence ID" value="NZ_JBHJSK010000009.1"/>
</dbReference>
<keyword evidence="2" id="KW-1185">Reference proteome</keyword>
<proteinExistence type="predicted"/>
<name>A0A2I0SHY9_9ACTN</name>
<organism evidence="1 2">
    <name type="scientific">Streptomyces populi</name>
    <dbReference type="NCBI Taxonomy" id="2058924"/>
    <lineage>
        <taxon>Bacteria</taxon>
        <taxon>Bacillati</taxon>
        <taxon>Actinomycetota</taxon>
        <taxon>Actinomycetes</taxon>
        <taxon>Kitasatosporales</taxon>
        <taxon>Streptomycetaceae</taxon>
        <taxon>Streptomyces</taxon>
    </lineage>
</organism>
<dbReference type="EMBL" id="PJOS01000072">
    <property type="protein sequence ID" value="PKT69544.1"/>
    <property type="molecule type" value="Genomic_DNA"/>
</dbReference>
<sequence>MTSATSPPSAASGAFKEKLLTVPPPIEIAGRRIKRYHVTADPAGIEAEIERAAYAMLPRLLPEPDGTPPATFTVLHRGGDGSAYLNAYSWVWDNVLHFRGAAAGQPVLGCPDRDPANFVVTERPWIGCVWELPPVLHERDAWVRHLLAPEVPDLDAYLADSLPEGTTGDRA</sequence>
<evidence type="ECO:0000313" key="1">
    <source>
        <dbReference type="EMBL" id="PKT69544.1"/>
    </source>
</evidence>
<reference evidence="1 2" key="1">
    <citation type="submission" date="2017-12" db="EMBL/GenBank/DDBJ databases">
        <title>Streptomyces populusis sp. nov., a novel endophytic actinobacterium isolated from stems of Populus adenopoda Maxim.</title>
        <authorList>
            <person name="Wang Z."/>
        </authorList>
    </citation>
    <scope>NUCLEOTIDE SEQUENCE [LARGE SCALE GENOMIC DNA]</scope>
    <source>
        <strain evidence="1 2">A249</strain>
    </source>
</reference>
<gene>
    <name evidence="1" type="ORF">CW362_29180</name>
</gene>
<evidence type="ECO:0000313" key="2">
    <source>
        <dbReference type="Proteomes" id="UP000236178"/>
    </source>
</evidence>
<accession>A0A2I0SHY9</accession>
<comment type="caution">
    <text evidence="1">The sequence shown here is derived from an EMBL/GenBank/DDBJ whole genome shotgun (WGS) entry which is preliminary data.</text>
</comment>
<protein>
    <submittedName>
        <fullName evidence="1">Uncharacterized protein</fullName>
    </submittedName>
</protein>
<dbReference type="OrthoDB" id="1248892at2"/>
<dbReference type="AlphaFoldDB" id="A0A2I0SHY9"/>